<feature type="compositionally biased region" description="Basic residues" evidence="1">
    <location>
        <begin position="1"/>
        <end position="13"/>
    </location>
</feature>
<organism evidence="2 3">
    <name type="scientific">Massilia norwichensis</name>
    <dbReference type="NCBI Taxonomy" id="1442366"/>
    <lineage>
        <taxon>Bacteria</taxon>
        <taxon>Pseudomonadati</taxon>
        <taxon>Pseudomonadota</taxon>
        <taxon>Betaproteobacteria</taxon>
        <taxon>Burkholderiales</taxon>
        <taxon>Oxalobacteraceae</taxon>
        <taxon>Telluria group</taxon>
        <taxon>Massilia</taxon>
    </lineage>
</organism>
<accession>A0ABT2A4X4</accession>
<dbReference type="Proteomes" id="UP001205560">
    <property type="component" value="Unassembled WGS sequence"/>
</dbReference>
<feature type="region of interest" description="Disordered" evidence="1">
    <location>
        <begin position="1"/>
        <end position="21"/>
    </location>
</feature>
<keyword evidence="3" id="KW-1185">Reference proteome</keyword>
<evidence type="ECO:0000313" key="3">
    <source>
        <dbReference type="Proteomes" id="UP001205560"/>
    </source>
</evidence>
<evidence type="ECO:0000256" key="1">
    <source>
        <dbReference type="SAM" id="MobiDB-lite"/>
    </source>
</evidence>
<protein>
    <recommendedName>
        <fullName evidence="4">DUF2863 family protein</fullName>
    </recommendedName>
</protein>
<sequence length="407" mass="44618">MPKNKRPAPRKSAKPAAESDHEALAQNLVDLALEITETDPEDLQAAARIPQYEQDLLTLVRRALRRNHDEVLYGAIEAARYTDPECCRYLQEHIEEEAATLRLRDPDADGAELEIDAFMIPLFVSSTGGLTAAEVFQDDAAFEELSDSFRHTGLASADSRVVLVRYLYDLDEVDHIGYSDLQQMLKEAAASMRSKKLVAAPTIEASMRGWHASGFGPDDEAMELRFLLGFSLKHADDPFYKVPKDEAAADAYFEGRMARYRMWAGTIQPLLARSLSSKPADIELNFLYQDLFYGAKGQGVAELGMLATLSEVNSRLDELDLAPERIKAVVAPVDLVDHAALRINLYPLDGGAPLATIDKPLDLAADLETEMEDLCDGLGTIGLDGVLVARGFDAGGQPEGAEAYLSD</sequence>
<comment type="caution">
    <text evidence="2">The sequence shown here is derived from an EMBL/GenBank/DDBJ whole genome shotgun (WGS) entry which is preliminary data.</text>
</comment>
<dbReference type="EMBL" id="JANUGX010000007">
    <property type="protein sequence ID" value="MCS0589228.1"/>
    <property type="molecule type" value="Genomic_DNA"/>
</dbReference>
<reference evidence="2 3" key="1">
    <citation type="submission" date="2022-08" db="EMBL/GenBank/DDBJ databases">
        <title>Reclassification of Massilia species as members of the genera Telluria, Duganella, Pseudoduganella, Mokoshia gen. nov. and Zemynaea gen. nov. using orthogonal and non-orthogonal genome-based approaches.</title>
        <authorList>
            <person name="Bowman J.P."/>
        </authorList>
    </citation>
    <scope>NUCLEOTIDE SEQUENCE [LARGE SCALE GENOMIC DNA]</scope>
    <source>
        <strain evidence="2 3">LMG 28164</strain>
    </source>
</reference>
<name>A0ABT2A4X4_9BURK</name>
<evidence type="ECO:0000313" key="2">
    <source>
        <dbReference type="EMBL" id="MCS0589228.1"/>
    </source>
</evidence>
<evidence type="ECO:0008006" key="4">
    <source>
        <dbReference type="Google" id="ProtNLM"/>
    </source>
</evidence>
<dbReference type="RefSeq" id="WP_258844994.1">
    <property type="nucleotide sequence ID" value="NZ_JANUGX010000007.1"/>
</dbReference>
<gene>
    <name evidence="2" type="ORF">NX782_08410</name>
</gene>
<proteinExistence type="predicted"/>